<dbReference type="PROSITE" id="PS51379">
    <property type="entry name" value="4FE4S_FER_2"/>
    <property type="match status" value="2"/>
</dbReference>
<evidence type="ECO:0000256" key="4">
    <source>
        <dbReference type="ARBA" id="ARBA00022723"/>
    </source>
</evidence>
<dbReference type="SUPFAM" id="SSF54862">
    <property type="entry name" value="4Fe-4S ferredoxins"/>
    <property type="match status" value="1"/>
</dbReference>
<keyword evidence="3" id="KW-0285">Flavoprotein</keyword>
<evidence type="ECO:0000256" key="8">
    <source>
        <dbReference type="ARBA" id="ARBA00023004"/>
    </source>
</evidence>
<dbReference type="InterPro" id="IPR055275">
    <property type="entry name" value="Ferredox_Rdtase"/>
</dbReference>
<dbReference type="InterPro" id="IPR017900">
    <property type="entry name" value="4Fe4S_Fe_S_CS"/>
</dbReference>
<evidence type="ECO:0000256" key="6">
    <source>
        <dbReference type="ARBA" id="ARBA00022857"/>
    </source>
</evidence>
<dbReference type="PRINTS" id="PR00419">
    <property type="entry name" value="ADXRDTASE"/>
</dbReference>
<dbReference type="PANTHER" id="PTHR48467">
    <property type="entry name" value="GLUTAMATE SYNTHASE 1 [NADH], CHLOROPLASTIC-LIKE"/>
    <property type="match status" value="1"/>
</dbReference>
<dbReference type="InterPro" id="IPR036188">
    <property type="entry name" value="FAD/NAD-bd_sf"/>
</dbReference>
<accession>A0A3N0CL08</accession>
<keyword evidence="9" id="KW-0411">Iron-sulfur</keyword>
<dbReference type="EC" id="1.18.1.2" evidence="2"/>
<dbReference type="AlphaFoldDB" id="A0A3N0CL08"/>
<evidence type="ECO:0000256" key="2">
    <source>
        <dbReference type="ARBA" id="ARBA00013223"/>
    </source>
</evidence>
<protein>
    <recommendedName>
        <fullName evidence="2">ferredoxin--NADP(+) reductase</fullName>
        <ecNumber evidence="2">1.18.1.2</ecNumber>
    </recommendedName>
</protein>
<dbReference type="PANTHER" id="PTHR48467:SF1">
    <property type="entry name" value="GLUTAMATE SYNTHASE 1 [NADH], CHLOROPLASTIC-LIKE"/>
    <property type="match status" value="1"/>
</dbReference>
<reference evidence="12 13" key="1">
    <citation type="submission" date="2018-11" db="EMBL/GenBank/DDBJ databases">
        <authorList>
            <person name="Li F."/>
        </authorList>
    </citation>
    <scope>NUCLEOTIDE SEQUENCE [LARGE SCALE GENOMIC DNA]</scope>
    <source>
        <strain evidence="12 13">Gsoil 097</strain>
    </source>
</reference>
<dbReference type="GO" id="GO:0046872">
    <property type="term" value="F:metal ion binding"/>
    <property type="evidence" value="ECO:0007669"/>
    <property type="project" value="UniProtKB-KW"/>
</dbReference>
<dbReference type="Gene3D" id="3.50.50.60">
    <property type="entry name" value="FAD/NAD(P)-binding domain"/>
    <property type="match status" value="1"/>
</dbReference>
<sequence>MPYVVTQSCCADASCVIACPVNCIHPAPGEPGFAEAEMLYVDPQACVDCGACATACPVDALKPHTKLTGPELPFIELNRLYYADQPHADRTPLAVIPTPRTLPTQDVRVAVVGSGPAGMYAADELLKHPGVTVDVFDRLPTPYGLARAGVAPDHQHTKQVTKLFAAIEGQPGFGYRLNVEVGADAAITHDDLTARYHGVIYAVGASTDKPLGIEGEDLLGSLSATDVVGWYNGHPDHQDAPVDLGGERVVIVGNGNVALDVARVLTADPDALASTDIADLPLATLRGSHVTEVVVLGRRGPSEAAFTMPELVGLAGLADVDVVVDTGGADLDRTTAKGRLLSELAARPQRPDARRIVLRFCAAPLRVLGDEAVTGIEVERTRLETIDGRVVASGTGETEVIEARMVLRSVGYRGRPVAGLPFDEATGTVPNDEGRVVPGVYVAGWIKRGPNGFIGTNKSCSERTVESFLDDLAAGALATPQGSRREVDAWLDAVAPDQVDLEGWRRLDADERSRGTAAGRPRVKLLDAAEMVRIAKAGTRRRSYRLGLSS</sequence>
<evidence type="ECO:0000256" key="5">
    <source>
        <dbReference type="ARBA" id="ARBA00022827"/>
    </source>
</evidence>
<evidence type="ECO:0000256" key="1">
    <source>
        <dbReference type="ARBA" id="ARBA00001974"/>
    </source>
</evidence>
<comment type="cofactor">
    <cofactor evidence="1">
        <name>FAD</name>
        <dbReference type="ChEBI" id="CHEBI:57692"/>
    </cofactor>
</comment>
<comment type="catalytic activity">
    <reaction evidence="10">
        <text>2 reduced [2Fe-2S]-[ferredoxin] + NADP(+) + H(+) = 2 oxidized [2Fe-2S]-[ferredoxin] + NADPH</text>
        <dbReference type="Rhea" id="RHEA:20125"/>
        <dbReference type="Rhea" id="RHEA-COMP:10000"/>
        <dbReference type="Rhea" id="RHEA-COMP:10001"/>
        <dbReference type="ChEBI" id="CHEBI:15378"/>
        <dbReference type="ChEBI" id="CHEBI:33737"/>
        <dbReference type="ChEBI" id="CHEBI:33738"/>
        <dbReference type="ChEBI" id="CHEBI:57783"/>
        <dbReference type="ChEBI" id="CHEBI:58349"/>
        <dbReference type="EC" id="1.18.1.2"/>
    </reaction>
</comment>
<dbReference type="EMBL" id="RJSE01000005">
    <property type="protein sequence ID" value="RNL64147.1"/>
    <property type="molecule type" value="Genomic_DNA"/>
</dbReference>
<dbReference type="Pfam" id="PF00037">
    <property type="entry name" value="Fer4"/>
    <property type="match status" value="1"/>
</dbReference>
<organism evidence="12 13">
    <name type="scientific">Nocardioides marmoriginsengisoli</name>
    <dbReference type="NCBI Taxonomy" id="661483"/>
    <lineage>
        <taxon>Bacteria</taxon>
        <taxon>Bacillati</taxon>
        <taxon>Actinomycetota</taxon>
        <taxon>Actinomycetes</taxon>
        <taxon>Propionibacteriales</taxon>
        <taxon>Nocardioidaceae</taxon>
        <taxon>Nocardioides</taxon>
    </lineage>
</organism>
<proteinExistence type="predicted"/>
<dbReference type="OrthoDB" id="289202at2"/>
<dbReference type="Proteomes" id="UP000267128">
    <property type="component" value="Unassembled WGS sequence"/>
</dbReference>
<evidence type="ECO:0000313" key="12">
    <source>
        <dbReference type="EMBL" id="RNL64147.1"/>
    </source>
</evidence>
<keyword evidence="7" id="KW-0560">Oxidoreductase</keyword>
<comment type="caution">
    <text evidence="12">The sequence shown here is derived from an EMBL/GenBank/DDBJ whole genome shotgun (WGS) entry which is preliminary data.</text>
</comment>
<evidence type="ECO:0000313" key="13">
    <source>
        <dbReference type="Proteomes" id="UP000267128"/>
    </source>
</evidence>
<keyword evidence="5" id="KW-0274">FAD</keyword>
<dbReference type="SUPFAM" id="SSF51971">
    <property type="entry name" value="Nucleotide-binding domain"/>
    <property type="match status" value="1"/>
</dbReference>
<dbReference type="InterPro" id="IPR023753">
    <property type="entry name" value="FAD/NAD-binding_dom"/>
</dbReference>
<evidence type="ECO:0000256" key="3">
    <source>
        <dbReference type="ARBA" id="ARBA00022630"/>
    </source>
</evidence>
<keyword evidence="4" id="KW-0479">Metal-binding</keyword>
<dbReference type="PROSITE" id="PS00198">
    <property type="entry name" value="4FE4S_FER_1"/>
    <property type="match status" value="1"/>
</dbReference>
<evidence type="ECO:0000256" key="9">
    <source>
        <dbReference type="ARBA" id="ARBA00023014"/>
    </source>
</evidence>
<keyword evidence="6" id="KW-0521">NADP</keyword>
<dbReference type="Pfam" id="PF07992">
    <property type="entry name" value="Pyr_redox_2"/>
    <property type="match status" value="1"/>
</dbReference>
<dbReference type="RefSeq" id="WP_123226725.1">
    <property type="nucleotide sequence ID" value="NZ_RJSE01000005.1"/>
</dbReference>
<evidence type="ECO:0000256" key="7">
    <source>
        <dbReference type="ARBA" id="ARBA00023002"/>
    </source>
</evidence>
<evidence type="ECO:0000256" key="10">
    <source>
        <dbReference type="ARBA" id="ARBA00047776"/>
    </source>
</evidence>
<evidence type="ECO:0000259" key="11">
    <source>
        <dbReference type="PROSITE" id="PS51379"/>
    </source>
</evidence>
<gene>
    <name evidence="12" type="ORF">EFK50_06305</name>
</gene>
<keyword evidence="8" id="KW-0408">Iron</keyword>
<dbReference type="GO" id="GO:0051536">
    <property type="term" value="F:iron-sulfur cluster binding"/>
    <property type="evidence" value="ECO:0007669"/>
    <property type="project" value="UniProtKB-KW"/>
</dbReference>
<feature type="domain" description="4Fe-4S ferredoxin-type" evidence="11">
    <location>
        <begin position="1"/>
        <end position="29"/>
    </location>
</feature>
<feature type="domain" description="4Fe-4S ferredoxin-type" evidence="11">
    <location>
        <begin position="37"/>
        <end position="66"/>
    </location>
</feature>
<dbReference type="Gene3D" id="3.30.70.20">
    <property type="match status" value="1"/>
</dbReference>
<dbReference type="GO" id="GO:0004324">
    <property type="term" value="F:ferredoxin-NADP+ reductase activity"/>
    <property type="evidence" value="ECO:0007669"/>
    <property type="project" value="UniProtKB-EC"/>
</dbReference>
<name>A0A3N0CL08_9ACTN</name>
<keyword evidence="13" id="KW-1185">Reference proteome</keyword>
<dbReference type="InterPro" id="IPR017896">
    <property type="entry name" value="4Fe4S_Fe-S-bd"/>
</dbReference>
<dbReference type="Gene3D" id="3.40.50.720">
    <property type="entry name" value="NAD(P)-binding Rossmann-like Domain"/>
    <property type="match status" value="1"/>
</dbReference>